<dbReference type="KEGG" id="paro:CUV01_11465"/>
<dbReference type="RefSeq" id="WP_101460588.1">
    <property type="nucleotide sequence ID" value="NZ_CP025408.1"/>
</dbReference>
<evidence type="ECO:0000256" key="3">
    <source>
        <dbReference type="ARBA" id="ARBA00008741"/>
    </source>
</evidence>
<protein>
    <recommendedName>
        <fullName evidence="4 12">Heme exporter protein D</fullName>
    </recommendedName>
</protein>
<evidence type="ECO:0000313" key="14">
    <source>
        <dbReference type="Proteomes" id="UP000233742"/>
    </source>
</evidence>
<sequence length="47" mass="5096">MIELGKYASTVLMAYGVSLALLAGLIWQTVSASKRARRALEAQERDG</sequence>
<comment type="subcellular location">
    <subcellularLocation>
        <location evidence="2 12">Cell inner membrane</location>
        <topology evidence="2 12">Single-pass membrane protein</topology>
    </subcellularLocation>
</comment>
<dbReference type="GO" id="GO:0017004">
    <property type="term" value="P:cytochrome complex assembly"/>
    <property type="evidence" value="ECO:0007669"/>
    <property type="project" value="UniProtKB-KW"/>
</dbReference>
<name>A0A2K9EG50_9RHOB</name>
<evidence type="ECO:0000256" key="9">
    <source>
        <dbReference type="ARBA" id="ARBA00022748"/>
    </source>
</evidence>
<evidence type="ECO:0000256" key="7">
    <source>
        <dbReference type="ARBA" id="ARBA00022519"/>
    </source>
</evidence>
<evidence type="ECO:0000256" key="12">
    <source>
        <dbReference type="RuleBase" id="RU363101"/>
    </source>
</evidence>
<evidence type="ECO:0000313" key="13">
    <source>
        <dbReference type="EMBL" id="AUH33923.1"/>
    </source>
</evidence>
<keyword evidence="14" id="KW-1185">Reference proteome</keyword>
<keyword evidence="6 12" id="KW-1003">Cell membrane</keyword>
<accession>A0A2K9EG50</accession>
<evidence type="ECO:0000256" key="5">
    <source>
        <dbReference type="ARBA" id="ARBA00022448"/>
    </source>
</evidence>
<dbReference type="GO" id="GO:0005886">
    <property type="term" value="C:plasma membrane"/>
    <property type="evidence" value="ECO:0007669"/>
    <property type="project" value="UniProtKB-SubCell"/>
</dbReference>
<dbReference type="AlphaFoldDB" id="A0A2K9EG50"/>
<organism evidence="13 14">
    <name type="scientific">Paracoccus tegillarcae</name>
    <dbReference type="NCBI Taxonomy" id="1529068"/>
    <lineage>
        <taxon>Bacteria</taxon>
        <taxon>Pseudomonadati</taxon>
        <taxon>Pseudomonadota</taxon>
        <taxon>Alphaproteobacteria</taxon>
        <taxon>Rhodobacterales</taxon>
        <taxon>Paracoccaceae</taxon>
        <taxon>Paracoccus</taxon>
    </lineage>
</organism>
<dbReference type="Pfam" id="PF04995">
    <property type="entry name" value="CcmD"/>
    <property type="match status" value="1"/>
</dbReference>
<keyword evidence="8 12" id="KW-0812">Transmembrane</keyword>
<dbReference type="EMBL" id="CP025408">
    <property type="protein sequence ID" value="AUH33923.1"/>
    <property type="molecule type" value="Genomic_DNA"/>
</dbReference>
<evidence type="ECO:0000256" key="1">
    <source>
        <dbReference type="ARBA" id="ARBA00002442"/>
    </source>
</evidence>
<feature type="transmembrane region" description="Helical" evidence="12">
    <location>
        <begin position="12"/>
        <end position="30"/>
    </location>
</feature>
<dbReference type="InterPro" id="IPR007078">
    <property type="entry name" value="Haem_export_protD_CcmD"/>
</dbReference>
<dbReference type="NCBIfam" id="TIGR03141">
    <property type="entry name" value="cytochro_ccmD"/>
    <property type="match status" value="1"/>
</dbReference>
<evidence type="ECO:0000256" key="2">
    <source>
        <dbReference type="ARBA" id="ARBA00004377"/>
    </source>
</evidence>
<keyword evidence="10 12" id="KW-1133">Transmembrane helix</keyword>
<keyword evidence="7 12" id="KW-0997">Cell inner membrane</keyword>
<reference evidence="13 14" key="1">
    <citation type="submission" date="2017-12" db="EMBL/GenBank/DDBJ databases">
        <authorList>
            <person name="Hurst M.R.H."/>
        </authorList>
    </citation>
    <scope>NUCLEOTIDE SEQUENCE [LARGE SCALE GENOMIC DNA]</scope>
    <source>
        <strain evidence="13 14">BM15</strain>
    </source>
</reference>
<keyword evidence="5 12" id="KW-0813">Transport</keyword>
<dbReference type="Proteomes" id="UP000233742">
    <property type="component" value="Chromosome"/>
</dbReference>
<evidence type="ECO:0000256" key="11">
    <source>
        <dbReference type="ARBA" id="ARBA00023136"/>
    </source>
</evidence>
<evidence type="ECO:0000256" key="6">
    <source>
        <dbReference type="ARBA" id="ARBA00022475"/>
    </source>
</evidence>
<evidence type="ECO:0000256" key="8">
    <source>
        <dbReference type="ARBA" id="ARBA00022692"/>
    </source>
</evidence>
<evidence type="ECO:0000256" key="4">
    <source>
        <dbReference type="ARBA" id="ARBA00016461"/>
    </source>
</evidence>
<keyword evidence="9 12" id="KW-0201">Cytochrome c-type biogenesis</keyword>
<dbReference type="OrthoDB" id="7874534at2"/>
<dbReference type="GO" id="GO:0015886">
    <property type="term" value="P:heme transport"/>
    <property type="evidence" value="ECO:0007669"/>
    <property type="project" value="InterPro"/>
</dbReference>
<gene>
    <name evidence="13" type="primary">ccmD</name>
    <name evidence="13" type="ORF">CUV01_11465</name>
</gene>
<proteinExistence type="inferred from homology"/>
<keyword evidence="11 12" id="KW-0472">Membrane</keyword>
<comment type="similarity">
    <text evidence="3 12">Belongs to the CcmD/CycX/HelD family.</text>
</comment>
<evidence type="ECO:0000256" key="10">
    <source>
        <dbReference type="ARBA" id="ARBA00022989"/>
    </source>
</evidence>
<comment type="function">
    <text evidence="1 12">Required for the export of heme to the periplasm for the biogenesis of c-type cytochromes.</text>
</comment>